<dbReference type="EMBL" id="UINC01116743">
    <property type="protein sequence ID" value="SVC88698.1"/>
    <property type="molecule type" value="Genomic_DNA"/>
</dbReference>
<evidence type="ECO:0000313" key="1">
    <source>
        <dbReference type="EMBL" id="SVC88698.1"/>
    </source>
</evidence>
<organism evidence="1">
    <name type="scientific">marine metagenome</name>
    <dbReference type="NCBI Taxonomy" id="408172"/>
    <lineage>
        <taxon>unclassified sequences</taxon>
        <taxon>metagenomes</taxon>
        <taxon>ecological metagenomes</taxon>
    </lineage>
</organism>
<dbReference type="AlphaFoldDB" id="A0A382QUX1"/>
<sequence length="46" mass="5163">FSFMDIPAIDVSGKEIRLKVSKGESLEEMVSPLVEEYILSAGLYRD</sequence>
<accession>A0A382QUX1</accession>
<gene>
    <name evidence="1" type="ORF">METZ01_LOCUS341552</name>
</gene>
<proteinExistence type="predicted"/>
<dbReference type="SUPFAM" id="SSF52374">
    <property type="entry name" value="Nucleotidylyl transferase"/>
    <property type="match status" value="1"/>
</dbReference>
<feature type="non-terminal residue" evidence="1">
    <location>
        <position position="1"/>
    </location>
</feature>
<reference evidence="1" key="1">
    <citation type="submission" date="2018-05" db="EMBL/GenBank/DDBJ databases">
        <authorList>
            <person name="Lanie J.A."/>
            <person name="Ng W.-L."/>
            <person name="Kazmierczak K.M."/>
            <person name="Andrzejewski T.M."/>
            <person name="Davidsen T.M."/>
            <person name="Wayne K.J."/>
            <person name="Tettelin H."/>
            <person name="Glass J.I."/>
            <person name="Rusch D."/>
            <person name="Podicherti R."/>
            <person name="Tsui H.-C.T."/>
            <person name="Winkler M.E."/>
        </authorList>
    </citation>
    <scope>NUCLEOTIDE SEQUENCE</scope>
</reference>
<protein>
    <submittedName>
        <fullName evidence="1">Uncharacterized protein</fullName>
    </submittedName>
</protein>
<dbReference type="InterPro" id="IPR014729">
    <property type="entry name" value="Rossmann-like_a/b/a_fold"/>
</dbReference>
<dbReference type="Gene3D" id="3.40.50.620">
    <property type="entry name" value="HUPs"/>
    <property type="match status" value="1"/>
</dbReference>
<name>A0A382QUX1_9ZZZZ</name>